<dbReference type="InterPro" id="IPR025997">
    <property type="entry name" value="SBP_2_dom"/>
</dbReference>
<sequence>MSRPPRPVLQGCAVLLAGSLMFTGCTRGSQVRKERAAGTASASGCQAAVDKARAAVEKASAKDAPWDGPTTGPKAQAGKTIVYVAQSMQNPGVAGVAAGLEQASKAIGWTLKSIDGQGTPAGIQNAFNQALALNPDGIVIGGFDPNTTANQVAQANAAKIPLVGWQALATPGPSTSPKLFTNVTTKVDDVAKISADYIIDQSNGDAGVVIFTDSSIPFAEGKSQMIKKELETCSTIKLLKYDNIPLADVAARMPAETNALLSSMGDKWTYSVAINDVYFENATAAFRQAGRTAATAPVNVGAGDGDAAALTRIRTGDFQAATVPSPLRSEGWQIVDELNRAFAGEQASGYVPQVHVATQENSTEDNFWDPVGYDAAYKKIWGK</sequence>
<accession>A0ABW4RT19</accession>
<name>A0ABW4RT19_9ACTN</name>
<comment type="subcellular location">
    <subcellularLocation>
        <location evidence="1">Cell envelope</location>
    </subcellularLocation>
</comment>
<gene>
    <name evidence="5" type="ORF">ACFSCS_04080</name>
</gene>
<protein>
    <submittedName>
        <fullName evidence="5">Substrate-binding domain-containing protein</fullName>
    </submittedName>
</protein>
<comment type="caution">
    <text evidence="5">The sequence shown here is derived from an EMBL/GenBank/DDBJ whole genome shotgun (WGS) entry which is preliminary data.</text>
</comment>
<organism evidence="5 6">
    <name type="scientific">Luteococcus peritonei</name>
    <dbReference type="NCBI Taxonomy" id="88874"/>
    <lineage>
        <taxon>Bacteria</taxon>
        <taxon>Bacillati</taxon>
        <taxon>Actinomycetota</taxon>
        <taxon>Actinomycetes</taxon>
        <taxon>Propionibacteriales</taxon>
        <taxon>Propionibacteriaceae</taxon>
        <taxon>Luteococcus</taxon>
    </lineage>
</organism>
<dbReference type="EMBL" id="JBHUFZ010000008">
    <property type="protein sequence ID" value="MFD1889366.1"/>
    <property type="molecule type" value="Genomic_DNA"/>
</dbReference>
<dbReference type="Proteomes" id="UP001597326">
    <property type="component" value="Unassembled WGS sequence"/>
</dbReference>
<evidence type="ECO:0000313" key="6">
    <source>
        <dbReference type="Proteomes" id="UP001597326"/>
    </source>
</evidence>
<evidence type="ECO:0000256" key="2">
    <source>
        <dbReference type="ARBA" id="ARBA00007639"/>
    </source>
</evidence>
<evidence type="ECO:0000313" key="5">
    <source>
        <dbReference type="EMBL" id="MFD1889366.1"/>
    </source>
</evidence>
<dbReference type="PANTHER" id="PTHR46847">
    <property type="entry name" value="D-ALLOSE-BINDING PERIPLASMIC PROTEIN-RELATED"/>
    <property type="match status" value="1"/>
</dbReference>
<dbReference type="InterPro" id="IPR028082">
    <property type="entry name" value="Peripla_BP_I"/>
</dbReference>
<evidence type="ECO:0000259" key="4">
    <source>
        <dbReference type="Pfam" id="PF13407"/>
    </source>
</evidence>
<comment type="similarity">
    <text evidence="2">Belongs to the bacterial solute-binding protein 2 family.</text>
</comment>
<evidence type="ECO:0000256" key="1">
    <source>
        <dbReference type="ARBA" id="ARBA00004196"/>
    </source>
</evidence>
<dbReference type="RefSeq" id="WP_343872387.1">
    <property type="nucleotide sequence ID" value="NZ_BAAAIX010000007.1"/>
</dbReference>
<dbReference type="Pfam" id="PF13407">
    <property type="entry name" value="Peripla_BP_4"/>
    <property type="match status" value="1"/>
</dbReference>
<dbReference type="SUPFAM" id="SSF53822">
    <property type="entry name" value="Periplasmic binding protein-like I"/>
    <property type="match status" value="1"/>
</dbReference>
<keyword evidence="6" id="KW-1185">Reference proteome</keyword>
<proteinExistence type="inferred from homology"/>
<dbReference type="Gene3D" id="3.40.50.2300">
    <property type="match status" value="2"/>
</dbReference>
<feature type="domain" description="Periplasmic binding protein" evidence="4">
    <location>
        <begin position="81"/>
        <end position="345"/>
    </location>
</feature>
<evidence type="ECO:0000256" key="3">
    <source>
        <dbReference type="ARBA" id="ARBA00022729"/>
    </source>
</evidence>
<keyword evidence="3" id="KW-0732">Signal</keyword>
<dbReference type="PROSITE" id="PS51257">
    <property type="entry name" value="PROKAR_LIPOPROTEIN"/>
    <property type="match status" value="1"/>
</dbReference>
<reference evidence="6" key="1">
    <citation type="journal article" date="2019" name="Int. J. Syst. Evol. Microbiol.">
        <title>The Global Catalogue of Microorganisms (GCM) 10K type strain sequencing project: providing services to taxonomists for standard genome sequencing and annotation.</title>
        <authorList>
            <consortium name="The Broad Institute Genomics Platform"/>
            <consortium name="The Broad Institute Genome Sequencing Center for Infectious Disease"/>
            <person name="Wu L."/>
            <person name="Ma J."/>
        </authorList>
    </citation>
    <scope>NUCLEOTIDE SEQUENCE [LARGE SCALE GENOMIC DNA]</scope>
    <source>
        <strain evidence="6">CAIM 431</strain>
    </source>
</reference>
<dbReference type="PANTHER" id="PTHR46847:SF1">
    <property type="entry name" value="D-ALLOSE-BINDING PERIPLASMIC PROTEIN-RELATED"/>
    <property type="match status" value="1"/>
</dbReference>